<dbReference type="EMBL" id="WMLF01000715">
    <property type="protein sequence ID" value="MBB1247010.1"/>
    <property type="molecule type" value="Genomic_DNA"/>
</dbReference>
<accession>A0ABR6ENT5</accession>
<protein>
    <submittedName>
        <fullName evidence="2">Uncharacterized protein</fullName>
    </submittedName>
</protein>
<keyword evidence="1" id="KW-0472">Membrane</keyword>
<proteinExistence type="predicted"/>
<evidence type="ECO:0000313" key="3">
    <source>
        <dbReference type="Proteomes" id="UP000766698"/>
    </source>
</evidence>
<keyword evidence="1" id="KW-0812">Transmembrane</keyword>
<feature type="transmembrane region" description="Helical" evidence="1">
    <location>
        <begin position="131"/>
        <end position="157"/>
    </location>
</feature>
<organism evidence="2 3">
    <name type="scientific">Streptomyces durbertensis</name>
    <dbReference type="NCBI Taxonomy" id="2448886"/>
    <lineage>
        <taxon>Bacteria</taxon>
        <taxon>Bacillati</taxon>
        <taxon>Actinomycetota</taxon>
        <taxon>Actinomycetes</taxon>
        <taxon>Kitasatosporales</taxon>
        <taxon>Streptomycetaceae</taxon>
        <taxon>Streptomyces</taxon>
    </lineage>
</organism>
<evidence type="ECO:0000313" key="2">
    <source>
        <dbReference type="EMBL" id="MBB1247010.1"/>
    </source>
</evidence>
<feature type="transmembrane region" description="Helical" evidence="1">
    <location>
        <begin position="9"/>
        <end position="31"/>
    </location>
</feature>
<sequence length="173" mass="18347">MSTKKVGDFLGMCVVWALCAVGTVVFAQMFWATASKSVDYYRAAQGTFGEPGTVGRGRDTGDTIDGLLDRRCRGSFLPVDGLVPVPVSIPGGCSADGDREARLVPGDTSGRISVDDPPAAITPGSGAWFRWAVYAVVDAVLTLLCAMVAFGPLASAVERLHQRRRPKVSLKKE</sequence>
<comment type="caution">
    <text evidence="2">The sequence shown here is derived from an EMBL/GenBank/DDBJ whole genome shotgun (WGS) entry which is preliminary data.</text>
</comment>
<dbReference type="RefSeq" id="WP_182858218.1">
    <property type="nucleotide sequence ID" value="NZ_WMLF01000715.1"/>
</dbReference>
<keyword evidence="3" id="KW-1185">Reference proteome</keyword>
<name>A0ABR6ENT5_9ACTN</name>
<evidence type="ECO:0000256" key="1">
    <source>
        <dbReference type="SAM" id="Phobius"/>
    </source>
</evidence>
<gene>
    <name evidence="2" type="ORF">GL263_26195</name>
</gene>
<dbReference type="Proteomes" id="UP000766698">
    <property type="component" value="Unassembled WGS sequence"/>
</dbReference>
<keyword evidence="1" id="KW-1133">Transmembrane helix</keyword>
<reference evidence="3" key="1">
    <citation type="journal article" date="2020" name="Syst. Appl. Microbiol.">
        <title>Streptomyces alkaliterrae sp. nov., isolated from an alkaline soil, and emended descriptions of Streptomyces alkaliphilus, Streptomyces calidiresistens and Streptomyces durbertensis.</title>
        <authorList>
            <person name="Swiecimska M."/>
            <person name="Golinska P."/>
            <person name="Nouioui I."/>
            <person name="Wypij M."/>
            <person name="Rai M."/>
            <person name="Sangal V."/>
            <person name="Goodfellow M."/>
        </authorList>
    </citation>
    <scope>NUCLEOTIDE SEQUENCE [LARGE SCALE GENOMIC DNA]</scope>
    <source>
        <strain evidence="3">DSM 104538</strain>
    </source>
</reference>